<evidence type="ECO:0000313" key="2">
    <source>
        <dbReference type="Proteomes" id="UP000800082"/>
    </source>
</evidence>
<organism evidence="1 2">
    <name type="scientific">Didymella exigua CBS 183.55</name>
    <dbReference type="NCBI Taxonomy" id="1150837"/>
    <lineage>
        <taxon>Eukaryota</taxon>
        <taxon>Fungi</taxon>
        <taxon>Dikarya</taxon>
        <taxon>Ascomycota</taxon>
        <taxon>Pezizomycotina</taxon>
        <taxon>Dothideomycetes</taxon>
        <taxon>Pleosporomycetidae</taxon>
        <taxon>Pleosporales</taxon>
        <taxon>Pleosporineae</taxon>
        <taxon>Didymellaceae</taxon>
        <taxon>Didymella</taxon>
    </lineage>
</organism>
<name>A0A6A5RF29_9PLEO</name>
<evidence type="ECO:0000313" key="1">
    <source>
        <dbReference type="EMBL" id="KAF1925788.1"/>
    </source>
</evidence>
<dbReference type="EMBL" id="ML978981">
    <property type="protein sequence ID" value="KAF1925788.1"/>
    <property type="molecule type" value="Genomic_DNA"/>
</dbReference>
<reference evidence="1" key="1">
    <citation type="journal article" date="2020" name="Stud. Mycol.">
        <title>101 Dothideomycetes genomes: a test case for predicting lifestyles and emergence of pathogens.</title>
        <authorList>
            <person name="Haridas S."/>
            <person name="Albert R."/>
            <person name="Binder M."/>
            <person name="Bloem J."/>
            <person name="Labutti K."/>
            <person name="Salamov A."/>
            <person name="Andreopoulos B."/>
            <person name="Baker S."/>
            <person name="Barry K."/>
            <person name="Bills G."/>
            <person name="Bluhm B."/>
            <person name="Cannon C."/>
            <person name="Castanera R."/>
            <person name="Culley D."/>
            <person name="Daum C."/>
            <person name="Ezra D."/>
            <person name="Gonzalez J."/>
            <person name="Henrissat B."/>
            <person name="Kuo A."/>
            <person name="Liang C."/>
            <person name="Lipzen A."/>
            <person name="Lutzoni F."/>
            <person name="Magnuson J."/>
            <person name="Mondo S."/>
            <person name="Nolan M."/>
            <person name="Ohm R."/>
            <person name="Pangilinan J."/>
            <person name="Park H.-J."/>
            <person name="Ramirez L."/>
            <person name="Alfaro M."/>
            <person name="Sun H."/>
            <person name="Tritt A."/>
            <person name="Yoshinaga Y."/>
            <person name="Zwiers L.-H."/>
            <person name="Turgeon B."/>
            <person name="Goodwin S."/>
            <person name="Spatafora J."/>
            <person name="Crous P."/>
            <person name="Grigoriev I."/>
        </authorList>
    </citation>
    <scope>NUCLEOTIDE SEQUENCE</scope>
    <source>
        <strain evidence="1">CBS 183.55</strain>
    </source>
</reference>
<dbReference type="RefSeq" id="XP_033446040.1">
    <property type="nucleotide sequence ID" value="XM_033593434.1"/>
</dbReference>
<dbReference type="InterPro" id="IPR052895">
    <property type="entry name" value="HetReg/Transcr_Mod"/>
</dbReference>
<dbReference type="OrthoDB" id="3553147at2759"/>
<protein>
    <submittedName>
        <fullName evidence="1">Uncharacterized protein</fullName>
    </submittedName>
</protein>
<dbReference type="GeneID" id="54351102"/>
<accession>A0A6A5RF29</accession>
<dbReference type="PANTHER" id="PTHR24148">
    <property type="entry name" value="ANKYRIN REPEAT DOMAIN-CONTAINING PROTEIN 39 HOMOLOG-RELATED"/>
    <property type="match status" value="1"/>
</dbReference>
<dbReference type="Proteomes" id="UP000800082">
    <property type="component" value="Unassembled WGS sequence"/>
</dbReference>
<sequence length="114" mass="12869">MEVLRTTYIYTPLDETKRQICLLHLLPALKAEPYAHAIKQSLEVDTNGEGIRCAFSIVSLDDEPQFEALSYVWGDRESDAVVELKGHSRPFTSNLHSALEHLCHVGRRALHQLG</sequence>
<dbReference type="PANTHER" id="PTHR24148:SF73">
    <property type="entry name" value="HET DOMAIN PROTEIN (AFU_ORTHOLOGUE AFUA_8G01020)"/>
    <property type="match status" value="1"/>
</dbReference>
<keyword evidence="2" id="KW-1185">Reference proteome</keyword>
<dbReference type="AlphaFoldDB" id="A0A6A5RF29"/>
<gene>
    <name evidence="1" type="ORF">M421DRAFT_423346</name>
</gene>
<proteinExistence type="predicted"/>